<reference evidence="2 3" key="1">
    <citation type="submission" date="2023-11" db="EMBL/GenBank/DDBJ databases">
        <title>Halocaridina rubra genome assembly.</title>
        <authorList>
            <person name="Smith C."/>
        </authorList>
    </citation>
    <scope>NUCLEOTIDE SEQUENCE [LARGE SCALE GENOMIC DNA]</scope>
    <source>
        <strain evidence="2">EP-1</strain>
        <tissue evidence="2">Whole</tissue>
    </source>
</reference>
<dbReference type="AlphaFoldDB" id="A0AAN9A315"/>
<sequence length="53" mass="5882">MNPRGPLRRAPRTHKEITNWGQIQNASPTGDPSEEPLGPSQKSTKDSQRSREG</sequence>
<comment type="caution">
    <text evidence="2">The sequence shown here is derived from an EMBL/GenBank/DDBJ whole genome shotgun (WGS) entry which is preliminary data.</text>
</comment>
<feature type="region of interest" description="Disordered" evidence="1">
    <location>
        <begin position="1"/>
        <end position="53"/>
    </location>
</feature>
<protein>
    <submittedName>
        <fullName evidence="2">Uncharacterized protein</fullName>
    </submittedName>
</protein>
<dbReference type="EMBL" id="JAXCGZ010007690">
    <property type="protein sequence ID" value="KAK7078726.1"/>
    <property type="molecule type" value="Genomic_DNA"/>
</dbReference>
<feature type="compositionally biased region" description="Polar residues" evidence="1">
    <location>
        <begin position="19"/>
        <end position="30"/>
    </location>
</feature>
<dbReference type="Proteomes" id="UP001381693">
    <property type="component" value="Unassembled WGS sequence"/>
</dbReference>
<gene>
    <name evidence="2" type="ORF">SK128_017775</name>
</gene>
<feature type="compositionally biased region" description="Basic residues" evidence="1">
    <location>
        <begin position="1"/>
        <end position="12"/>
    </location>
</feature>
<keyword evidence="3" id="KW-1185">Reference proteome</keyword>
<evidence type="ECO:0000313" key="2">
    <source>
        <dbReference type="EMBL" id="KAK7078726.1"/>
    </source>
</evidence>
<evidence type="ECO:0000256" key="1">
    <source>
        <dbReference type="SAM" id="MobiDB-lite"/>
    </source>
</evidence>
<name>A0AAN9A315_HALRR</name>
<proteinExistence type="predicted"/>
<organism evidence="2 3">
    <name type="scientific">Halocaridina rubra</name>
    <name type="common">Hawaiian red shrimp</name>
    <dbReference type="NCBI Taxonomy" id="373956"/>
    <lineage>
        <taxon>Eukaryota</taxon>
        <taxon>Metazoa</taxon>
        <taxon>Ecdysozoa</taxon>
        <taxon>Arthropoda</taxon>
        <taxon>Crustacea</taxon>
        <taxon>Multicrustacea</taxon>
        <taxon>Malacostraca</taxon>
        <taxon>Eumalacostraca</taxon>
        <taxon>Eucarida</taxon>
        <taxon>Decapoda</taxon>
        <taxon>Pleocyemata</taxon>
        <taxon>Caridea</taxon>
        <taxon>Atyoidea</taxon>
        <taxon>Atyidae</taxon>
        <taxon>Halocaridina</taxon>
    </lineage>
</organism>
<feature type="non-terminal residue" evidence="2">
    <location>
        <position position="53"/>
    </location>
</feature>
<evidence type="ECO:0000313" key="3">
    <source>
        <dbReference type="Proteomes" id="UP001381693"/>
    </source>
</evidence>
<feature type="compositionally biased region" description="Basic and acidic residues" evidence="1">
    <location>
        <begin position="43"/>
        <end position="53"/>
    </location>
</feature>
<accession>A0AAN9A315</accession>